<evidence type="ECO:0000313" key="1">
    <source>
        <dbReference type="EMBL" id="GEQ48577.1"/>
    </source>
</evidence>
<keyword evidence="4" id="KW-1185">Reference proteome</keyword>
<evidence type="ECO:0000313" key="4">
    <source>
        <dbReference type="Proteomes" id="UP000886607"/>
    </source>
</evidence>
<dbReference type="EMBL" id="BKBQ01000005">
    <property type="protein sequence ID" value="GEQ53585.1"/>
    <property type="molecule type" value="Genomic_DNA"/>
</dbReference>
<gene>
    <name evidence="1" type="ORF">TK11N_04290</name>
    <name evidence="2" type="ORF">TK2N_04290</name>
</gene>
<protein>
    <submittedName>
        <fullName evidence="2">Uncharacterized protein</fullName>
    </submittedName>
</protein>
<dbReference type="RefSeq" id="WP_202583523.1">
    <property type="nucleotide sequence ID" value="NZ_BKBO01000005.1"/>
</dbReference>
<name>A0AAN4RJV0_9ENTE</name>
<dbReference type="AlphaFoldDB" id="A0AAN4RJV0"/>
<accession>A0AAN4RJV0</accession>
<organism evidence="2 3">
    <name type="scientific">Tetragenococcus koreensis</name>
    <dbReference type="NCBI Taxonomy" id="290335"/>
    <lineage>
        <taxon>Bacteria</taxon>
        <taxon>Bacillati</taxon>
        <taxon>Bacillota</taxon>
        <taxon>Bacilli</taxon>
        <taxon>Lactobacillales</taxon>
        <taxon>Enterococcaceae</taxon>
        <taxon>Tetragenococcus</taxon>
    </lineage>
</organism>
<dbReference type="EMBL" id="BKBO01000005">
    <property type="protein sequence ID" value="GEQ48577.1"/>
    <property type="molecule type" value="Genomic_DNA"/>
</dbReference>
<reference evidence="2" key="1">
    <citation type="submission" date="2019-08" db="EMBL/GenBank/DDBJ databases">
        <authorList>
            <person name="Ishikawa M."/>
            <person name="Suzuki T."/>
            <person name="Matsutani M."/>
        </authorList>
    </citation>
    <scope>NUCLEOTIDE SEQUENCE</scope>
    <source>
        <strain evidence="2">7C1</strain>
        <strain evidence="1">8C4</strain>
    </source>
</reference>
<dbReference type="Proteomes" id="UP000886597">
    <property type="component" value="Unassembled WGS sequence"/>
</dbReference>
<evidence type="ECO:0000313" key="3">
    <source>
        <dbReference type="Proteomes" id="UP000886597"/>
    </source>
</evidence>
<reference evidence="2" key="2">
    <citation type="journal article" date="2020" name="Int. Dairy J.">
        <title>Lactic acid bacterial diversity in Brie cheese focusing on salt concentration and pH of isolation medium and characterisation of halophilic and alkaliphilic lactic acid bacterial isolates.</title>
        <authorList>
            <person name="Unno R."/>
            <person name="Matsutani M."/>
            <person name="Suzuki T."/>
            <person name="Kodama K."/>
            <person name="Matsushita H."/>
            <person name="Yamasato K."/>
            <person name="Koizumi Y."/>
            <person name="Ishikawa M."/>
        </authorList>
    </citation>
    <scope>NUCLEOTIDE SEQUENCE</scope>
    <source>
        <strain evidence="2">7C1</strain>
        <strain evidence="1">8C4</strain>
    </source>
</reference>
<evidence type="ECO:0000313" key="2">
    <source>
        <dbReference type="EMBL" id="GEQ53585.1"/>
    </source>
</evidence>
<proteinExistence type="predicted"/>
<comment type="caution">
    <text evidence="2">The sequence shown here is derived from an EMBL/GenBank/DDBJ whole genome shotgun (WGS) entry which is preliminary data.</text>
</comment>
<sequence>MPINESQEFLDAFKGFENHYILIGGTATSIVLAEYELESRSTKDYDMVIMDSKKDQGFYKAVMRFLEEGDYTPNVLGGKGKLYRFTTHKNGYPKMLELFSNKPYWLKDEYRTAPVHFDEDMSLSALLLDKDYYNLLEIGREIRKGYSVLNNKYLIVFKAKAWLDLSRKKKSGERIDSKNIKKHLNDIARLTGSLQDLEIEIPESIRKDMDDFLEELKNDLNIIPQNDDIVLDQNNIYEVLSSLLK</sequence>
<dbReference type="Proteomes" id="UP000886607">
    <property type="component" value="Unassembled WGS sequence"/>
</dbReference>